<dbReference type="PANTHER" id="PTHR43248">
    <property type="entry name" value="2-SUCCINYL-6-HYDROXY-2,4-CYCLOHEXADIENE-1-CARBOXYLATE SYNTHASE"/>
    <property type="match status" value="1"/>
</dbReference>
<feature type="chain" id="PRO_5045497630" evidence="4">
    <location>
        <begin position="28"/>
        <end position="491"/>
    </location>
</feature>
<name>A0ABW4FH10_9PSEU</name>
<keyword evidence="2 4" id="KW-0732">Signal</keyword>
<evidence type="ECO:0000256" key="3">
    <source>
        <dbReference type="ARBA" id="ARBA00022801"/>
    </source>
</evidence>
<keyword evidence="8" id="KW-1185">Reference proteome</keyword>
<reference evidence="8" key="1">
    <citation type="journal article" date="2019" name="Int. J. Syst. Evol. Microbiol.">
        <title>The Global Catalogue of Microorganisms (GCM) 10K type strain sequencing project: providing services to taxonomists for standard genome sequencing and annotation.</title>
        <authorList>
            <consortium name="The Broad Institute Genomics Platform"/>
            <consortium name="The Broad Institute Genome Sequencing Center for Infectious Disease"/>
            <person name="Wu L."/>
            <person name="Ma J."/>
        </authorList>
    </citation>
    <scope>NUCLEOTIDE SEQUENCE [LARGE SCALE GENOMIC DNA]</scope>
    <source>
        <strain evidence="8">JCM 12165</strain>
    </source>
</reference>
<dbReference type="RefSeq" id="WP_343975788.1">
    <property type="nucleotide sequence ID" value="NZ_BAAAJG010000008.1"/>
</dbReference>
<comment type="similarity">
    <text evidence="1">Belongs to the peptidase S33 family.</text>
</comment>
<keyword evidence="3 7" id="KW-0378">Hydrolase</keyword>
<dbReference type="InterPro" id="IPR051601">
    <property type="entry name" value="Serine_prot/Carboxylest_S33"/>
</dbReference>
<comment type="caution">
    <text evidence="7">The sequence shown here is derived from an EMBL/GenBank/DDBJ whole genome shotgun (WGS) entry which is preliminary data.</text>
</comment>
<feature type="signal peptide" evidence="4">
    <location>
        <begin position="1"/>
        <end position="27"/>
    </location>
</feature>
<evidence type="ECO:0000259" key="5">
    <source>
        <dbReference type="Pfam" id="PF00561"/>
    </source>
</evidence>
<dbReference type="PROSITE" id="PS51257">
    <property type="entry name" value="PROKAR_LIPOPROTEIN"/>
    <property type="match status" value="1"/>
</dbReference>
<dbReference type="EMBL" id="JBHUCP010000006">
    <property type="protein sequence ID" value="MFD1529914.1"/>
    <property type="molecule type" value="Genomic_DNA"/>
</dbReference>
<accession>A0ABW4FH10</accession>
<dbReference type="InterPro" id="IPR029058">
    <property type="entry name" value="AB_hydrolase_fold"/>
</dbReference>
<proteinExistence type="inferred from homology"/>
<gene>
    <name evidence="7" type="ORF">ACFSCY_10715</name>
</gene>
<dbReference type="Pfam" id="PF00561">
    <property type="entry name" value="Abhydrolase_1"/>
    <property type="match status" value="1"/>
</dbReference>
<feature type="domain" description="AB hydrolase-1" evidence="5">
    <location>
        <begin position="94"/>
        <end position="250"/>
    </location>
</feature>
<protein>
    <submittedName>
        <fullName evidence="7">Alpha/beta hydrolase</fullName>
    </submittedName>
</protein>
<evidence type="ECO:0000313" key="8">
    <source>
        <dbReference type="Proteomes" id="UP001597145"/>
    </source>
</evidence>
<dbReference type="GO" id="GO:0016787">
    <property type="term" value="F:hydrolase activity"/>
    <property type="evidence" value="ECO:0007669"/>
    <property type="project" value="UniProtKB-KW"/>
</dbReference>
<evidence type="ECO:0000256" key="2">
    <source>
        <dbReference type="ARBA" id="ARBA00022729"/>
    </source>
</evidence>
<dbReference type="PANTHER" id="PTHR43248:SF29">
    <property type="entry name" value="TRIPEPTIDYL AMINOPEPTIDASE"/>
    <property type="match status" value="1"/>
</dbReference>
<dbReference type="Pfam" id="PF08386">
    <property type="entry name" value="Abhydrolase_4"/>
    <property type="match status" value="1"/>
</dbReference>
<evidence type="ECO:0000256" key="1">
    <source>
        <dbReference type="ARBA" id="ARBA00010088"/>
    </source>
</evidence>
<organism evidence="7 8">
    <name type="scientific">Pseudonocardia aurantiaca</name>
    <dbReference type="NCBI Taxonomy" id="75290"/>
    <lineage>
        <taxon>Bacteria</taxon>
        <taxon>Bacillati</taxon>
        <taxon>Actinomycetota</taxon>
        <taxon>Actinomycetes</taxon>
        <taxon>Pseudonocardiales</taxon>
        <taxon>Pseudonocardiaceae</taxon>
        <taxon>Pseudonocardia</taxon>
    </lineage>
</organism>
<evidence type="ECO:0000256" key="4">
    <source>
        <dbReference type="SAM" id="SignalP"/>
    </source>
</evidence>
<dbReference type="InterPro" id="IPR013595">
    <property type="entry name" value="Pept_S33_TAP-like_C"/>
</dbReference>
<dbReference type="Proteomes" id="UP001597145">
    <property type="component" value="Unassembled WGS sequence"/>
</dbReference>
<sequence length="491" mass="51609">MQKRKITRRARAVGVLLAGLAAASACAGPPDSPSSVTAAAVTAQAVAWQPCFDGLECGSVTVPADWRRPDDAERITIGLGRLPAQDRARRIGTLLVNPGGPNPVLFGLPRLAVQLAELRQWFDVVVFDPRGMGESSGVTCSTDPPGPLVAAPPDRAAFAQYVAAQQRFARDCALALGALAGTLDAWQVAHDMDAVRAAMGEERLDYFGNSYGTVYGQAYAELFPGNVRRMYLDSVADHTTADLYEMVAPKAEALEANLHGFAGWCGREPSCALHGQDALAVWDRVVAAAERAPIPAPGAGTSVDAPGLLGSVAARVRRERAWPELATALAAADRGDATAFAPTPPPSTPDVPGGALMGLATCADLLESIDHDRVERLAEQLRAVAPRLGWTEPWNFQARCAGLPTGTFPPRPISAPGLPPVLVVNGDDDSATPPEFGRRLVDQLPGARYLDADGGHAVYLTGNPCVREHAHHYLVTGELPPPEVTCAASGS</sequence>
<dbReference type="InterPro" id="IPR000073">
    <property type="entry name" value="AB_hydrolase_1"/>
</dbReference>
<dbReference type="SUPFAM" id="SSF53474">
    <property type="entry name" value="alpha/beta-Hydrolases"/>
    <property type="match status" value="1"/>
</dbReference>
<dbReference type="Gene3D" id="3.40.50.1820">
    <property type="entry name" value="alpha/beta hydrolase"/>
    <property type="match status" value="1"/>
</dbReference>
<evidence type="ECO:0000313" key="7">
    <source>
        <dbReference type="EMBL" id="MFD1529914.1"/>
    </source>
</evidence>
<evidence type="ECO:0000259" key="6">
    <source>
        <dbReference type="Pfam" id="PF08386"/>
    </source>
</evidence>
<feature type="domain" description="Peptidase S33 tripeptidyl aminopeptidase-like C-terminal" evidence="6">
    <location>
        <begin position="397"/>
        <end position="486"/>
    </location>
</feature>